<gene>
    <name evidence="6" type="ORF">BCV72DRAFT_250526</name>
</gene>
<dbReference type="PANTHER" id="PTHR21389:SF0">
    <property type="entry name" value="ETOPOSIDE-INDUCED PROTEIN 2.4 HOMOLOG"/>
    <property type="match status" value="1"/>
</dbReference>
<keyword evidence="4 5" id="KW-0472">Membrane</keyword>
<keyword evidence="3 5" id="KW-1133">Transmembrane helix</keyword>
<comment type="subcellular location">
    <subcellularLocation>
        <location evidence="1">Membrane</location>
        <topology evidence="1">Multi-pass membrane protein</topology>
    </subcellularLocation>
</comment>
<dbReference type="PANTHER" id="PTHR21389">
    <property type="entry name" value="P53 INDUCED PROTEIN"/>
    <property type="match status" value="1"/>
</dbReference>
<dbReference type="VEuPathDB" id="FungiDB:BCV72DRAFT_250526"/>
<evidence type="ECO:0000313" key="6">
    <source>
        <dbReference type="EMBL" id="ORE05544.1"/>
    </source>
</evidence>
<dbReference type="EMBL" id="KV921942">
    <property type="protein sequence ID" value="ORE05544.1"/>
    <property type="molecule type" value="Genomic_DNA"/>
</dbReference>
<feature type="transmembrane region" description="Helical" evidence="5">
    <location>
        <begin position="130"/>
        <end position="147"/>
    </location>
</feature>
<dbReference type="OrthoDB" id="266518at2759"/>
<accession>A0A1X0R0N0</accession>
<sequence>MYFILLGLNGRFFSKVAEKSYQIQASQQQQKTATNPVQNVASGIYTVILYINCGITAALLSKVPFIGIFLSFLMNCIITSYYCFEYKWVYMGWNIEQRLSYMEKHWSFFLGFGFPMTILTFFLSFLRSGAIFNLVYPFFIIMAMLAAPRASTPYNQKLASGVNAQSEWILPNRIAIFYPVRKLNDVVILIIRLVSGIRVSSEKKIEQSKKEQ</sequence>
<organism evidence="6">
    <name type="scientific">Rhizopus microsporus var. microsporus</name>
    <dbReference type="NCBI Taxonomy" id="86635"/>
    <lineage>
        <taxon>Eukaryota</taxon>
        <taxon>Fungi</taxon>
        <taxon>Fungi incertae sedis</taxon>
        <taxon>Mucoromycota</taxon>
        <taxon>Mucoromycotina</taxon>
        <taxon>Mucoromycetes</taxon>
        <taxon>Mucorales</taxon>
        <taxon>Mucorineae</taxon>
        <taxon>Rhizopodaceae</taxon>
        <taxon>Rhizopus</taxon>
    </lineage>
</organism>
<evidence type="ECO:0000256" key="4">
    <source>
        <dbReference type="ARBA" id="ARBA00023136"/>
    </source>
</evidence>
<dbReference type="GO" id="GO:0016236">
    <property type="term" value="P:macroautophagy"/>
    <property type="evidence" value="ECO:0007669"/>
    <property type="project" value="TreeGrafter"/>
</dbReference>
<proteinExistence type="predicted"/>
<protein>
    <submittedName>
        <fullName evidence="6">EI24-domain-containing protein</fullName>
    </submittedName>
</protein>
<dbReference type="Proteomes" id="UP000242414">
    <property type="component" value="Unassembled WGS sequence"/>
</dbReference>
<evidence type="ECO:0000256" key="2">
    <source>
        <dbReference type="ARBA" id="ARBA00022692"/>
    </source>
</evidence>
<feature type="transmembrane region" description="Helical" evidence="5">
    <location>
        <begin position="40"/>
        <end position="59"/>
    </location>
</feature>
<name>A0A1X0R0N0_RHIZD</name>
<feature type="transmembrane region" description="Helical" evidence="5">
    <location>
        <begin position="105"/>
        <end position="124"/>
    </location>
</feature>
<dbReference type="Pfam" id="PF07264">
    <property type="entry name" value="EI24"/>
    <property type="match status" value="1"/>
</dbReference>
<evidence type="ECO:0000256" key="3">
    <source>
        <dbReference type="ARBA" id="ARBA00022989"/>
    </source>
</evidence>
<dbReference type="GO" id="GO:0016020">
    <property type="term" value="C:membrane"/>
    <property type="evidence" value="ECO:0007669"/>
    <property type="project" value="UniProtKB-SubCell"/>
</dbReference>
<feature type="transmembrane region" description="Helical" evidence="5">
    <location>
        <begin position="65"/>
        <end position="84"/>
    </location>
</feature>
<evidence type="ECO:0000256" key="5">
    <source>
        <dbReference type="SAM" id="Phobius"/>
    </source>
</evidence>
<dbReference type="InterPro" id="IPR059112">
    <property type="entry name" value="CysZ/EI24"/>
</dbReference>
<dbReference type="GO" id="GO:0005783">
    <property type="term" value="C:endoplasmic reticulum"/>
    <property type="evidence" value="ECO:0007669"/>
    <property type="project" value="TreeGrafter"/>
</dbReference>
<keyword evidence="2 5" id="KW-0812">Transmembrane</keyword>
<reference evidence="6" key="1">
    <citation type="journal article" date="2016" name="Proc. Natl. Acad. Sci. U.S.A.">
        <title>Lipid metabolic changes in an early divergent fungus govern the establishment of a mutualistic symbiosis with endobacteria.</title>
        <authorList>
            <person name="Lastovetsky O.A."/>
            <person name="Gaspar M.L."/>
            <person name="Mondo S.J."/>
            <person name="LaButti K.M."/>
            <person name="Sandor L."/>
            <person name="Grigoriev I.V."/>
            <person name="Henry S.A."/>
            <person name="Pawlowska T.E."/>
        </authorList>
    </citation>
    <scope>NUCLEOTIDE SEQUENCE [LARGE SCALE GENOMIC DNA]</scope>
    <source>
        <strain evidence="6">ATCC 52814</strain>
    </source>
</reference>
<dbReference type="AlphaFoldDB" id="A0A1X0R0N0"/>
<evidence type="ECO:0000256" key="1">
    <source>
        <dbReference type="ARBA" id="ARBA00004141"/>
    </source>
</evidence>